<dbReference type="AlphaFoldDB" id="A0AAN4Z9V3"/>
<dbReference type="Proteomes" id="UP001328107">
    <property type="component" value="Unassembled WGS sequence"/>
</dbReference>
<gene>
    <name evidence="1" type="ORF">PMAYCL1PPCAC_04798</name>
</gene>
<organism evidence="1 2">
    <name type="scientific">Pristionchus mayeri</name>
    <dbReference type="NCBI Taxonomy" id="1317129"/>
    <lineage>
        <taxon>Eukaryota</taxon>
        <taxon>Metazoa</taxon>
        <taxon>Ecdysozoa</taxon>
        <taxon>Nematoda</taxon>
        <taxon>Chromadorea</taxon>
        <taxon>Rhabditida</taxon>
        <taxon>Rhabditina</taxon>
        <taxon>Diplogasteromorpha</taxon>
        <taxon>Diplogasteroidea</taxon>
        <taxon>Neodiplogasteridae</taxon>
        <taxon>Pristionchus</taxon>
    </lineage>
</organism>
<protein>
    <submittedName>
        <fullName evidence="1">Uncharacterized protein</fullName>
    </submittedName>
</protein>
<proteinExistence type="predicted"/>
<evidence type="ECO:0000313" key="1">
    <source>
        <dbReference type="EMBL" id="GMR34603.1"/>
    </source>
</evidence>
<dbReference type="EMBL" id="BTRK01000002">
    <property type="protein sequence ID" value="GMR34603.1"/>
    <property type="molecule type" value="Genomic_DNA"/>
</dbReference>
<feature type="non-terminal residue" evidence="1">
    <location>
        <position position="156"/>
    </location>
</feature>
<sequence>LQLGGTQVEVEGIRRTIHSPAMPRKSDSASWMMLPFVRESTDYFPESRWGDLKELLRNGDVSDDKHSTLQRIIKNSSLKEALKDIGRSGNNSTDISDAKESTRLLWKIIQLDFPDYIQRLDETSHSLEDRLRKKAYSTADIKEQEQLLRMANVASS</sequence>
<keyword evidence="2" id="KW-1185">Reference proteome</keyword>
<reference evidence="2" key="1">
    <citation type="submission" date="2022-10" db="EMBL/GenBank/DDBJ databases">
        <title>Genome assembly of Pristionchus species.</title>
        <authorList>
            <person name="Yoshida K."/>
            <person name="Sommer R.J."/>
        </authorList>
    </citation>
    <scope>NUCLEOTIDE SEQUENCE [LARGE SCALE GENOMIC DNA]</scope>
    <source>
        <strain evidence="2">RS5460</strain>
    </source>
</reference>
<feature type="non-terminal residue" evidence="1">
    <location>
        <position position="1"/>
    </location>
</feature>
<evidence type="ECO:0000313" key="2">
    <source>
        <dbReference type="Proteomes" id="UP001328107"/>
    </source>
</evidence>
<comment type="caution">
    <text evidence="1">The sequence shown here is derived from an EMBL/GenBank/DDBJ whole genome shotgun (WGS) entry which is preliminary data.</text>
</comment>
<accession>A0AAN4Z9V3</accession>
<name>A0AAN4Z9V3_9BILA</name>